<name>A0A930VF15_9ACTN</name>
<evidence type="ECO:0000313" key="5">
    <source>
        <dbReference type="Proteomes" id="UP000640489"/>
    </source>
</evidence>
<feature type="domain" description="Fibronectin type-III" evidence="3">
    <location>
        <begin position="540"/>
        <end position="633"/>
    </location>
</feature>
<dbReference type="RefSeq" id="WP_194708522.1">
    <property type="nucleotide sequence ID" value="NZ_JADKPN010000014.1"/>
</dbReference>
<keyword evidence="1" id="KW-0378">Hydrolase</keyword>
<sequence>MAAVVASSVVVLATPQVAEALPSVCSSGSPTVRVWTGSSDHTTWGDGGNWSPAGIPGDRPGDVICIETTDTIDVAANTLSTVDQLHVAGSATIVLHAGAGILANGSAESVWAAGTSVQATGGQLGGSGTIRVQGALTLGSTTSAATLTSRDVANGPQPPADTGELVVEGHATVANLGALIRTGYTLSVAGGGVLTVTPGSSVTADDGTALTTQPGGLVDLAGDGGYYPGSDVSGLTKSVVTNNGTLRKSGGSGTSVVQGKYLGTGTVAVLSGTLAMPDNQKVGAAVSAGTTFATGRCDSVPACQPTTNPATDPMSLGFTVPGTNGVPALVQLEERGVTADVKQIGNEVLAHADGLVPDAAHPARLVVRYSQPEVMATPLGEVQVVHTDEGGRDSLVPDCSGGTLSTGLYYCVVRPVSRDAQNTYVTVLAATTSRWHLRRALPVENQGSPGAPHGLRTKRLAPFDGSVLGLTWTAPDSSGAGPVSGYKTYVDGKLRTTTTSTSLVLKNVGAGKHTIAVSALNAAGQGPRASITVTIDPLSKPRRVDERAGASGGDRTAGVVWRPPAEAGGLRISGYQVAVFAASGRKVAQKLVSPGKRQLFFALGAGEYRFRVRARNADGYGPWSRPTDLVRPR</sequence>
<evidence type="ECO:0000313" key="4">
    <source>
        <dbReference type="EMBL" id="MBF4765348.1"/>
    </source>
</evidence>
<dbReference type="GO" id="GO:0016798">
    <property type="term" value="F:hydrolase activity, acting on glycosyl bonds"/>
    <property type="evidence" value="ECO:0007669"/>
    <property type="project" value="UniProtKB-KW"/>
</dbReference>
<evidence type="ECO:0000256" key="2">
    <source>
        <dbReference type="ARBA" id="ARBA00023326"/>
    </source>
</evidence>
<reference evidence="4" key="1">
    <citation type="submission" date="2020-11" db="EMBL/GenBank/DDBJ databases">
        <title>Nocardioides sp. nov., isolated from Soil of Cynanchum wilfordii Hemsley rhizosphere.</title>
        <authorList>
            <person name="Lee J.-S."/>
            <person name="Suh M.K."/>
            <person name="Kim J.-S."/>
        </authorList>
    </citation>
    <scope>NUCLEOTIDE SEQUENCE</scope>
    <source>
        <strain evidence="4">KCTC 19275</strain>
    </source>
</reference>
<dbReference type="AlphaFoldDB" id="A0A930VF15"/>
<keyword evidence="1" id="KW-0326">Glycosidase</keyword>
<gene>
    <name evidence="4" type="ORF">ISU07_19615</name>
</gene>
<keyword evidence="2" id="KW-0119">Carbohydrate metabolism</keyword>
<dbReference type="Gene3D" id="2.60.40.10">
    <property type="entry name" value="Immunoglobulins"/>
    <property type="match status" value="2"/>
</dbReference>
<dbReference type="InterPro" id="IPR036116">
    <property type="entry name" value="FN3_sf"/>
</dbReference>
<protein>
    <submittedName>
        <fullName evidence="4">Fibronectin type III domain-containing protein</fullName>
    </submittedName>
</protein>
<dbReference type="PROSITE" id="PS50853">
    <property type="entry name" value="FN3"/>
    <property type="match status" value="1"/>
</dbReference>
<keyword evidence="5" id="KW-1185">Reference proteome</keyword>
<accession>A0A930VF15</accession>
<comment type="caution">
    <text evidence="4">The sequence shown here is derived from an EMBL/GenBank/DDBJ whole genome shotgun (WGS) entry which is preliminary data.</text>
</comment>
<evidence type="ECO:0000259" key="3">
    <source>
        <dbReference type="PROSITE" id="PS50853"/>
    </source>
</evidence>
<organism evidence="4 5">
    <name type="scientific">Nocardioides islandensis</name>
    <dbReference type="NCBI Taxonomy" id="433663"/>
    <lineage>
        <taxon>Bacteria</taxon>
        <taxon>Bacillati</taxon>
        <taxon>Actinomycetota</taxon>
        <taxon>Actinomycetes</taxon>
        <taxon>Propionibacteriales</taxon>
        <taxon>Nocardioidaceae</taxon>
        <taxon>Nocardioides</taxon>
    </lineage>
</organism>
<proteinExistence type="predicted"/>
<keyword evidence="2" id="KW-0624">Polysaccharide degradation</keyword>
<dbReference type="InterPro" id="IPR013783">
    <property type="entry name" value="Ig-like_fold"/>
</dbReference>
<dbReference type="SUPFAM" id="SSF49265">
    <property type="entry name" value="Fibronectin type III"/>
    <property type="match status" value="1"/>
</dbReference>
<evidence type="ECO:0000256" key="1">
    <source>
        <dbReference type="ARBA" id="ARBA00023295"/>
    </source>
</evidence>
<dbReference type="SMART" id="SM00060">
    <property type="entry name" value="FN3"/>
    <property type="match status" value="2"/>
</dbReference>
<dbReference type="EMBL" id="JADKPN010000014">
    <property type="protein sequence ID" value="MBF4765348.1"/>
    <property type="molecule type" value="Genomic_DNA"/>
</dbReference>
<dbReference type="InterPro" id="IPR003961">
    <property type="entry name" value="FN3_dom"/>
</dbReference>
<dbReference type="CDD" id="cd00063">
    <property type="entry name" value="FN3"/>
    <property type="match status" value="1"/>
</dbReference>
<dbReference type="Proteomes" id="UP000640489">
    <property type="component" value="Unassembled WGS sequence"/>
</dbReference>
<dbReference type="GO" id="GO:0000272">
    <property type="term" value="P:polysaccharide catabolic process"/>
    <property type="evidence" value="ECO:0007669"/>
    <property type="project" value="UniProtKB-KW"/>
</dbReference>